<reference evidence="2 3" key="1">
    <citation type="submission" date="2020-07" db="EMBL/GenBank/DDBJ databases">
        <title>Halosimplex pelagicum sp. nov. and Halosimplex rubrum sp. nov., isolated from salted brown alga Laminaria, and emended description of the genus Halosimplex.</title>
        <authorList>
            <person name="Cui H."/>
        </authorList>
    </citation>
    <scope>NUCLEOTIDE SEQUENCE [LARGE SCALE GENOMIC DNA]</scope>
    <source>
        <strain evidence="2 3">R27</strain>
    </source>
</reference>
<evidence type="ECO:0000313" key="2">
    <source>
        <dbReference type="EMBL" id="QLH78202.1"/>
    </source>
</evidence>
<dbReference type="RefSeq" id="WP_179908124.1">
    <property type="nucleotide sequence ID" value="NZ_CP058910.1"/>
</dbReference>
<dbReference type="InterPro" id="IPR036010">
    <property type="entry name" value="2Fe-2S_ferredoxin-like_sf"/>
</dbReference>
<dbReference type="Gene3D" id="3.10.20.30">
    <property type="match status" value="1"/>
</dbReference>
<dbReference type="OrthoDB" id="180223at2157"/>
<accession>A0A7D5P621</accession>
<dbReference type="Pfam" id="PF00111">
    <property type="entry name" value="Fer2"/>
    <property type="match status" value="1"/>
</dbReference>
<proteinExistence type="predicted"/>
<dbReference type="EMBL" id="CP058910">
    <property type="protein sequence ID" value="QLH78202.1"/>
    <property type="molecule type" value="Genomic_DNA"/>
</dbReference>
<dbReference type="InterPro" id="IPR012675">
    <property type="entry name" value="Beta-grasp_dom_sf"/>
</dbReference>
<gene>
    <name evidence="2" type="ORF">HZS55_13190</name>
</gene>
<sequence length="113" mass="12212">MPTVRYGDREVDCERGAVLRDVLLDAGIVPHNGAATRANCRGHGTCGTCAVAVDGPISDPTARERWRLDFPPHDAGSGLRLACQTRVEGDLVVEKFPGFWGQHTDERPVSEGD</sequence>
<dbReference type="SUPFAM" id="SSF54292">
    <property type="entry name" value="2Fe-2S ferredoxin-like"/>
    <property type="match status" value="1"/>
</dbReference>
<protein>
    <submittedName>
        <fullName evidence="2">2Fe-2S iron-sulfur cluster binding domain-containing protein</fullName>
    </submittedName>
</protein>
<dbReference type="PROSITE" id="PS51085">
    <property type="entry name" value="2FE2S_FER_2"/>
    <property type="match status" value="1"/>
</dbReference>
<dbReference type="GeneID" id="56078835"/>
<dbReference type="Proteomes" id="UP000509667">
    <property type="component" value="Chromosome"/>
</dbReference>
<organism evidence="2 3">
    <name type="scientific">Halosimplex rubrum</name>
    <dbReference type="NCBI Taxonomy" id="869889"/>
    <lineage>
        <taxon>Archaea</taxon>
        <taxon>Methanobacteriati</taxon>
        <taxon>Methanobacteriota</taxon>
        <taxon>Stenosarchaea group</taxon>
        <taxon>Halobacteria</taxon>
        <taxon>Halobacteriales</taxon>
        <taxon>Haloarculaceae</taxon>
        <taxon>Halosimplex</taxon>
    </lineage>
</organism>
<dbReference type="AlphaFoldDB" id="A0A7D5P621"/>
<dbReference type="CDD" id="cd00207">
    <property type="entry name" value="fer2"/>
    <property type="match status" value="1"/>
</dbReference>
<dbReference type="KEGG" id="hrr:HZS55_13190"/>
<feature type="domain" description="2Fe-2S ferredoxin-type" evidence="1">
    <location>
        <begin position="2"/>
        <end position="99"/>
    </location>
</feature>
<evidence type="ECO:0000313" key="3">
    <source>
        <dbReference type="Proteomes" id="UP000509667"/>
    </source>
</evidence>
<keyword evidence="3" id="KW-1185">Reference proteome</keyword>
<evidence type="ECO:0000259" key="1">
    <source>
        <dbReference type="PROSITE" id="PS51085"/>
    </source>
</evidence>
<dbReference type="InterPro" id="IPR001041">
    <property type="entry name" value="2Fe-2S_ferredoxin-type"/>
</dbReference>
<name>A0A7D5P621_9EURY</name>
<dbReference type="GO" id="GO:0051536">
    <property type="term" value="F:iron-sulfur cluster binding"/>
    <property type="evidence" value="ECO:0007669"/>
    <property type="project" value="InterPro"/>
</dbReference>